<dbReference type="Proteomes" id="UP000192491">
    <property type="component" value="Unassembled WGS sequence"/>
</dbReference>
<proteinExistence type="predicted"/>
<gene>
    <name evidence="1" type="ORF">BWK73_41380</name>
</gene>
<evidence type="ECO:0000313" key="2">
    <source>
        <dbReference type="Proteomes" id="UP000192491"/>
    </source>
</evidence>
<sequence length="76" mass="8889">MSVARAFRCIRPVLDELGIPFLQGGEEVNQVWKQLPYYRRIAGFIERLSFLIPLMEGGYRVLAYYRLPLSGKKRLQ</sequence>
<evidence type="ECO:0000313" key="1">
    <source>
        <dbReference type="EMBL" id="OQX02820.1"/>
    </source>
</evidence>
<dbReference type="EMBL" id="MTEJ01000454">
    <property type="protein sequence ID" value="OQX02820.1"/>
    <property type="molecule type" value="Genomic_DNA"/>
</dbReference>
<comment type="caution">
    <text evidence="1">The sequence shown here is derived from an EMBL/GenBank/DDBJ whole genome shotgun (WGS) entry which is preliminary data.</text>
</comment>
<accession>A0A1Y1QCW0</accession>
<name>A0A1Y1QCW0_9GAMM</name>
<reference evidence="1 2" key="1">
    <citation type="submission" date="2017-01" db="EMBL/GenBank/DDBJ databases">
        <title>Novel large sulfur bacteria in the metagenomes of groundwater-fed chemosynthetic microbial mats in the Lake Huron basin.</title>
        <authorList>
            <person name="Sharrar A.M."/>
            <person name="Flood B.E."/>
            <person name="Bailey J.V."/>
            <person name="Jones D.S."/>
            <person name="Biddanda B."/>
            <person name="Ruberg S.A."/>
            <person name="Marcus D.N."/>
            <person name="Dick G.J."/>
        </authorList>
    </citation>
    <scope>NUCLEOTIDE SEQUENCE [LARGE SCALE GENOMIC DNA]</scope>
    <source>
        <strain evidence="1">A8</strain>
    </source>
</reference>
<organism evidence="1 2">
    <name type="scientific">Thiothrix lacustris</name>
    <dbReference type="NCBI Taxonomy" id="525917"/>
    <lineage>
        <taxon>Bacteria</taxon>
        <taxon>Pseudomonadati</taxon>
        <taxon>Pseudomonadota</taxon>
        <taxon>Gammaproteobacteria</taxon>
        <taxon>Thiotrichales</taxon>
        <taxon>Thiotrichaceae</taxon>
        <taxon>Thiothrix</taxon>
    </lineage>
</organism>
<protein>
    <submittedName>
        <fullName evidence="1">Uncharacterized protein</fullName>
    </submittedName>
</protein>
<dbReference type="AlphaFoldDB" id="A0A1Y1QCW0"/>